<evidence type="ECO:0000313" key="7">
    <source>
        <dbReference type="EMBL" id="VAW95801.1"/>
    </source>
</evidence>
<dbReference type="GO" id="GO:0050518">
    <property type="term" value="F:2-C-methyl-D-erythritol 4-phosphate cytidylyltransferase activity"/>
    <property type="evidence" value="ECO:0007669"/>
    <property type="project" value="UniProtKB-EC"/>
</dbReference>
<dbReference type="InterPro" id="IPR034683">
    <property type="entry name" value="IspD/TarI"/>
</dbReference>
<dbReference type="SUPFAM" id="SSF53448">
    <property type="entry name" value="Nucleotide-diphospho-sugar transferases"/>
    <property type="match status" value="1"/>
</dbReference>
<evidence type="ECO:0000256" key="1">
    <source>
        <dbReference type="ARBA" id="ARBA00004787"/>
    </source>
</evidence>
<reference evidence="7" key="1">
    <citation type="submission" date="2018-06" db="EMBL/GenBank/DDBJ databases">
        <authorList>
            <person name="Zhirakovskaya E."/>
        </authorList>
    </citation>
    <scope>NUCLEOTIDE SEQUENCE</scope>
</reference>
<comment type="pathway">
    <text evidence="1">Isoprenoid biosynthesis; isopentenyl diphosphate biosynthesis via DXP pathway; isopentenyl diphosphate from 1-deoxy-D-xylulose 5-phosphate: step 2/6.</text>
</comment>
<dbReference type="InterPro" id="IPR050088">
    <property type="entry name" value="IspD/TarI_cytidylyltransf_bact"/>
</dbReference>
<dbReference type="AlphaFoldDB" id="A0A3B0ZVN4"/>
<name>A0A3B0ZVN4_9ZZZZ</name>
<dbReference type="GO" id="GO:0019288">
    <property type="term" value="P:isopentenyl diphosphate biosynthetic process, methylerythritol 4-phosphate pathway"/>
    <property type="evidence" value="ECO:0007669"/>
    <property type="project" value="UniProtKB-UniPathway"/>
</dbReference>
<keyword evidence="6" id="KW-0414">Isoprene biosynthesis</keyword>
<dbReference type="InterPro" id="IPR029044">
    <property type="entry name" value="Nucleotide-diphossugar_trans"/>
</dbReference>
<organism evidence="7">
    <name type="scientific">hydrothermal vent metagenome</name>
    <dbReference type="NCBI Taxonomy" id="652676"/>
    <lineage>
        <taxon>unclassified sequences</taxon>
        <taxon>metagenomes</taxon>
        <taxon>ecological metagenomes</taxon>
    </lineage>
</organism>
<dbReference type="PROSITE" id="PS01295">
    <property type="entry name" value="ISPD"/>
    <property type="match status" value="1"/>
</dbReference>
<evidence type="ECO:0000256" key="5">
    <source>
        <dbReference type="ARBA" id="ARBA00022695"/>
    </source>
</evidence>
<dbReference type="PANTHER" id="PTHR32125">
    <property type="entry name" value="2-C-METHYL-D-ERYTHRITOL 4-PHOSPHATE CYTIDYLYLTRANSFERASE, CHLOROPLASTIC"/>
    <property type="match status" value="1"/>
</dbReference>
<dbReference type="HAMAP" id="MF_00108">
    <property type="entry name" value="IspD"/>
    <property type="match status" value="1"/>
</dbReference>
<keyword evidence="5 7" id="KW-0548">Nucleotidyltransferase</keyword>
<dbReference type="UniPathway" id="UPA00056">
    <property type="reaction ID" value="UER00093"/>
</dbReference>
<comment type="similarity">
    <text evidence="2">Belongs to the IspD/TarI cytidylyltransferase family. IspD subfamily.</text>
</comment>
<keyword evidence="4 7" id="KW-0808">Transferase</keyword>
<dbReference type="InterPro" id="IPR018294">
    <property type="entry name" value="ISPD_synthase_CS"/>
</dbReference>
<proteinExistence type="inferred from homology"/>
<dbReference type="EC" id="2.7.7.60" evidence="3"/>
<dbReference type="CDD" id="cd02516">
    <property type="entry name" value="CDP-ME_synthetase"/>
    <property type="match status" value="1"/>
</dbReference>
<protein>
    <recommendedName>
        <fullName evidence="3">2-C-methyl-D-erythritol 4-phosphate cytidylyltransferase</fullName>
        <ecNumber evidence="3">2.7.7.60</ecNumber>
    </recommendedName>
</protein>
<evidence type="ECO:0000256" key="6">
    <source>
        <dbReference type="ARBA" id="ARBA00023229"/>
    </source>
</evidence>
<dbReference type="NCBIfam" id="TIGR00453">
    <property type="entry name" value="ispD"/>
    <property type="match status" value="1"/>
</dbReference>
<sequence length="241" mass="26555">MSDSTNTPKIWAIIPAAGIGSRVGAAMPKQYIRVNGRSVIEHTLDKLAACKVFNKIIVALSSDDEYFINLSTVNAHPIQIVEGGAERSDSVLSALEYLKTIADDNDWVLVHDSARPCVPVDDVVRLISKLKTHDVGGILGLPVRDTMKRVLNNKSAQEIQSTESRENLWHALTPQMFRIGMLHKALIECQNKKIVVTDEASAIEQIGLKPVMVEGRSCNIKITQPDDLQLAAFYLGQQELT</sequence>
<evidence type="ECO:0000256" key="3">
    <source>
        <dbReference type="ARBA" id="ARBA00012526"/>
    </source>
</evidence>
<evidence type="ECO:0000256" key="4">
    <source>
        <dbReference type="ARBA" id="ARBA00022679"/>
    </source>
</evidence>
<dbReference type="Pfam" id="PF01128">
    <property type="entry name" value="IspD"/>
    <property type="match status" value="1"/>
</dbReference>
<evidence type="ECO:0000256" key="2">
    <source>
        <dbReference type="ARBA" id="ARBA00009789"/>
    </source>
</evidence>
<dbReference type="FunFam" id="3.90.550.10:FF:000003">
    <property type="entry name" value="2-C-methyl-D-erythritol 4-phosphate cytidylyltransferase"/>
    <property type="match status" value="1"/>
</dbReference>
<dbReference type="Gene3D" id="3.90.550.10">
    <property type="entry name" value="Spore Coat Polysaccharide Biosynthesis Protein SpsA, Chain A"/>
    <property type="match status" value="1"/>
</dbReference>
<dbReference type="PANTHER" id="PTHR32125:SF4">
    <property type="entry name" value="2-C-METHYL-D-ERYTHRITOL 4-PHOSPHATE CYTIDYLYLTRANSFERASE, CHLOROPLASTIC"/>
    <property type="match status" value="1"/>
</dbReference>
<gene>
    <name evidence="7" type="ORF">MNBD_GAMMA23-1644</name>
</gene>
<accession>A0A3B0ZVN4</accession>
<dbReference type="EMBL" id="UOFT01000049">
    <property type="protein sequence ID" value="VAW95801.1"/>
    <property type="molecule type" value="Genomic_DNA"/>
</dbReference>
<dbReference type="InterPro" id="IPR001228">
    <property type="entry name" value="IspD"/>
</dbReference>